<sequence length="803" mass="87683">MKSRLIQYIFALLVVFIWVALPLSAQDTASQPEETSSAGAAIPIWQTADDIRSALLNAQRELFAARRSDDPAGNLAAASAYVAEATTHYITTMQPDIQRYAAEQDQQIEAIFSSALGAAQAGDDAVLALARGRIWTGMLHGAYLTTLGALEANDTDTVAAWLSFREYRQATRVTVVLSPAAGALADVQSGVLTLEEAAPIIENDLRDAYYFRLRQAATELQTALETDYFTRAAEWLGQLEGYYAIFADDYAAQMGITSPADALAQIEDAVSVQDTSAALQALAIFREALTNYQPVALTEAQIAERGQLLYIFTDLVYVEYKDAVRNGEITVPIEYQEASTFLAQARSTFDELRPTIAAHHPEEAARLDAILAQLQSLLDSIGEIAAVQELVAEGKDLISSSLTLDMNNNTAATFTVVNALLDDVEASVADERYDDAENTRLQAYALFDFGPEQRLMAFSPDLAVNIDALFWHGDGDASGLARIIAAQGSTEEFRVVRQELSASLDEAQIILGATSEPLTIILNSAIIVFREGLEAVVIIAALSAGMVRDNKKYRRPLFAGAVIAFIVTGLTWVVADAFLALFQNYGERLEAVVSLVALGVLLVITNWFFHKVYWTDHLAGFHQRKGQLMRGEAGKYLGLMILGFTSIYREGFETVLFLQALVLDAGVLIVLQGVLLGLVGVAVVGFITFKMQTHLPYMKMMVVTGVLIGAVLIMLVGNTVRVMQVVAWLPVHPIEGVNFPYWWGQWFGVYPTWEGILAQIGAAIFVIGSYYLAEYQAAKERREKALRRQAQAAPQANKTAGSH</sequence>
<proteinExistence type="inferred from homology"/>
<dbReference type="PANTHER" id="PTHR31632">
    <property type="entry name" value="IRON TRANSPORTER FTH1"/>
    <property type="match status" value="1"/>
</dbReference>
<dbReference type="Proteomes" id="UP000594468">
    <property type="component" value="Chromosome"/>
</dbReference>
<evidence type="ECO:0000313" key="8">
    <source>
        <dbReference type="Proteomes" id="UP000594468"/>
    </source>
</evidence>
<feature type="transmembrane region" description="Helical" evidence="6">
    <location>
        <begin position="633"/>
        <end position="649"/>
    </location>
</feature>
<evidence type="ECO:0000256" key="1">
    <source>
        <dbReference type="ARBA" id="ARBA00004141"/>
    </source>
</evidence>
<feature type="transmembrane region" description="Helical" evidence="6">
    <location>
        <begin position="520"/>
        <end position="545"/>
    </location>
</feature>
<comment type="subcellular location">
    <subcellularLocation>
        <location evidence="1">Membrane</location>
        <topology evidence="1">Multi-pass membrane protein</topology>
    </subcellularLocation>
</comment>
<feature type="transmembrane region" description="Helical" evidence="6">
    <location>
        <begin position="756"/>
        <end position="773"/>
    </location>
</feature>
<feature type="transmembrane region" description="Helical" evidence="6">
    <location>
        <begin position="669"/>
        <end position="689"/>
    </location>
</feature>
<name>A0A7S8ECI4_9CHLR</name>
<organism evidence="7 8">
    <name type="scientific">Phototrophicus methaneseepsis</name>
    <dbReference type="NCBI Taxonomy" id="2710758"/>
    <lineage>
        <taxon>Bacteria</taxon>
        <taxon>Bacillati</taxon>
        <taxon>Chloroflexota</taxon>
        <taxon>Candidatus Thermofontia</taxon>
        <taxon>Phototrophicales</taxon>
        <taxon>Phototrophicaceae</taxon>
        <taxon>Phototrophicus</taxon>
    </lineage>
</organism>
<dbReference type="PANTHER" id="PTHR31632:SF2">
    <property type="entry name" value="PLASMA MEMBRANE IRON PERMEASE"/>
    <property type="match status" value="1"/>
</dbReference>
<keyword evidence="8" id="KW-1185">Reference proteome</keyword>
<dbReference type="KEGG" id="pmet:G4Y79_08875"/>
<keyword evidence="5 6" id="KW-0472">Membrane</keyword>
<feature type="transmembrane region" description="Helical" evidence="6">
    <location>
        <begin position="591"/>
        <end position="609"/>
    </location>
</feature>
<reference evidence="7 8" key="1">
    <citation type="submission" date="2020-02" db="EMBL/GenBank/DDBJ databases">
        <authorList>
            <person name="Zheng R.K."/>
            <person name="Sun C.M."/>
        </authorList>
    </citation>
    <scope>NUCLEOTIDE SEQUENCE [LARGE SCALE GENOMIC DNA]</scope>
    <source>
        <strain evidence="8">rifampicinis</strain>
    </source>
</reference>
<evidence type="ECO:0000256" key="4">
    <source>
        <dbReference type="ARBA" id="ARBA00022989"/>
    </source>
</evidence>
<dbReference type="GO" id="GO:0015093">
    <property type="term" value="F:ferrous iron transmembrane transporter activity"/>
    <property type="evidence" value="ECO:0007669"/>
    <property type="project" value="TreeGrafter"/>
</dbReference>
<dbReference type="EMBL" id="CP062983">
    <property type="protein sequence ID" value="QPC84472.1"/>
    <property type="molecule type" value="Genomic_DNA"/>
</dbReference>
<dbReference type="AlphaFoldDB" id="A0A7S8ECI4"/>
<feature type="transmembrane region" description="Helical" evidence="6">
    <location>
        <begin position="557"/>
        <end position="579"/>
    </location>
</feature>
<keyword evidence="3 6" id="KW-0812">Transmembrane</keyword>
<evidence type="ECO:0000256" key="6">
    <source>
        <dbReference type="SAM" id="Phobius"/>
    </source>
</evidence>
<gene>
    <name evidence="7" type="ORF">G4Y79_08875</name>
</gene>
<dbReference type="InterPro" id="IPR004923">
    <property type="entry name" value="FTR1/Fip1/EfeU"/>
</dbReference>
<keyword evidence="4 6" id="KW-1133">Transmembrane helix</keyword>
<accession>A0A7S8ECI4</accession>
<feature type="transmembrane region" description="Helical" evidence="6">
    <location>
        <begin position="701"/>
        <end position="720"/>
    </location>
</feature>
<protein>
    <submittedName>
        <fullName evidence="7">FTR1 family protein</fullName>
    </submittedName>
</protein>
<dbReference type="Pfam" id="PF03239">
    <property type="entry name" value="FTR1"/>
    <property type="match status" value="1"/>
</dbReference>
<evidence type="ECO:0000256" key="5">
    <source>
        <dbReference type="ARBA" id="ARBA00023136"/>
    </source>
</evidence>
<comment type="similarity">
    <text evidence="2">Belongs to the oxidase-dependent Fe transporter (OFeT) (TC 9.A.10.1) family.</text>
</comment>
<evidence type="ECO:0000313" key="7">
    <source>
        <dbReference type="EMBL" id="QPC84472.1"/>
    </source>
</evidence>
<dbReference type="RefSeq" id="WP_195172535.1">
    <property type="nucleotide sequence ID" value="NZ_CP062983.1"/>
</dbReference>
<dbReference type="GO" id="GO:0033573">
    <property type="term" value="C:high-affinity iron permease complex"/>
    <property type="evidence" value="ECO:0007669"/>
    <property type="project" value="InterPro"/>
</dbReference>
<evidence type="ECO:0000256" key="3">
    <source>
        <dbReference type="ARBA" id="ARBA00022692"/>
    </source>
</evidence>
<evidence type="ECO:0000256" key="2">
    <source>
        <dbReference type="ARBA" id="ARBA00008333"/>
    </source>
</evidence>